<sequence length="239" mass="27731">MVLEKCPILEDLQLSDIHSFCSYYDRSSENLRQLKRAYITMCYCYIPMKALSNLEFLGIQLFKIYHQPCEFPTIFHNLTHLVLLYDWDIVVQVLHHCPNLQNLELYQKINGYNWLDQENWVRPKNVPGCLSSNLTTCTMREFEFSGLQCYHIMLARFILENARVLETMSIWCCGKRSKIERVLSSCPRASSTCKLSIKNIYDYVSSLSFSVLSIATLVNSEFDLQPSFNGSAYLSLLGL</sequence>
<reference evidence="2 4" key="1">
    <citation type="journal article" date="2011" name="Nature">
        <title>The Medicago genome provides insight into the evolution of rhizobial symbioses.</title>
        <authorList>
            <person name="Young N.D."/>
            <person name="Debelle F."/>
            <person name="Oldroyd G.E."/>
            <person name="Geurts R."/>
            <person name="Cannon S.B."/>
            <person name="Udvardi M.K."/>
            <person name="Benedito V.A."/>
            <person name="Mayer K.F."/>
            <person name="Gouzy J."/>
            <person name="Schoof H."/>
            <person name="Van de Peer Y."/>
            <person name="Proost S."/>
            <person name="Cook D.R."/>
            <person name="Meyers B.C."/>
            <person name="Spannagl M."/>
            <person name="Cheung F."/>
            <person name="De Mita S."/>
            <person name="Krishnakumar V."/>
            <person name="Gundlach H."/>
            <person name="Zhou S."/>
            <person name="Mudge J."/>
            <person name="Bharti A.K."/>
            <person name="Murray J.D."/>
            <person name="Naoumkina M.A."/>
            <person name="Rosen B."/>
            <person name="Silverstein K.A."/>
            <person name="Tang H."/>
            <person name="Rombauts S."/>
            <person name="Zhao P.X."/>
            <person name="Zhou P."/>
            <person name="Barbe V."/>
            <person name="Bardou P."/>
            <person name="Bechner M."/>
            <person name="Bellec A."/>
            <person name="Berger A."/>
            <person name="Berges H."/>
            <person name="Bidwell S."/>
            <person name="Bisseling T."/>
            <person name="Choisne N."/>
            <person name="Couloux A."/>
            <person name="Denny R."/>
            <person name="Deshpande S."/>
            <person name="Dai X."/>
            <person name="Doyle J.J."/>
            <person name="Dudez A.M."/>
            <person name="Farmer A.D."/>
            <person name="Fouteau S."/>
            <person name="Franken C."/>
            <person name="Gibelin C."/>
            <person name="Gish J."/>
            <person name="Goldstein S."/>
            <person name="Gonzalez A.J."/>
            <person name="Green P.J."/>
            <person name="Hallab A."/>
            <person name="Hartog M."/>
            <person name="Hua A."/>
            <person name="Humphray S.J."/>
            <person name="Jeong D.H."/>
            <person name="Jing Y."/>
            <person name="Jocker A."/>
            <person name="Kenton S.M."/>
            <person name="Kim D.J."/>
            <person name="Klee K."/>
            <person name="Lai H."/>
            <person name="Lang C."/>
            <person name="Lin S."/>
            <person name="Macmil S.L."/>
            <person name="Magdelenat G."/>
            <person name="Matthews L."/>
            <person name="McCorrison J."/>
            <person name="Monaghan E.L."/>
            <person name="Mun J.H."/>
            <person name="Najar F.Z."/>
            <person name="Nicholson C."/>
            <person name="Noirot C."/>
            <person name="O'Bleness M."/>
            <person name="Paule C.R."/>
            <person name="Poulain J."/>
            <person name="Prion F."/>
            <person name="Qin B."/>
            <person name="Qu C."/>
            <person name="Retzel E.F."/>
            <person name="Riddle C."/>
            <person name="Sallet E."/>
            <person name="Samain S."/>
            <person name="Samson N."/>
            <person name="Sanders I."/>
            <person name="Saurat O."/>
            <person name="Scarpelli C."/>
            <person name="Schiex T."/>
            <person name="Segurens B."/>
            <person name="Severin A.J."/>
            <person name="Sherrier D.J."/>
            <person name="Shi R."/>
            <person name="Sims S."/>
            <person name="Singer S.R."/>
            <person name="Sinharoy S."/>
            <person name="Sterck L."/>
            <person name="Viollet A."/>
            <person name="Wang B.B."/>
            <person name="Wang K."/>
            <person name="Wang M."/>
            <person name="Wang X."/>
            <person name="Warfsmann J."/>
            <person name="Weissenbach J."/>
            <person name="White D.D."/>
            <person name="White J.D."/>
            <person name="Wiley G.B."/>
            <person name="Wincker P."/>
            <person name="Xing Y."/>
            <person name="Yang L."/>
            <person name="Yao Z."/>
            <person name="Ying F."/>
            <person name="Zhai J."/>
            <person name="Zhou L."/>
            <person name="Zuber A."/>
            <person name="Denarie J."/>
            <person name="Dixon R.A."/>
            <person name="May G.D."/>
            <person name="Schwartz D.C."/>
            <person name="Rogers J."/>
            <person name="Quetier F."/>
            <person name="Town C.D."/>
            <person name="Roe B.A."/>
        </authorList>
    </citation>
    <scope>NUCLEOTIDE SEQUENCE [LARGE SCALE GENOMIC DNA]</scope>
    <source>
        <strain evidence="2">A17</strain>
        <strain evidence="3 4">cv. Jemalong A17</strain>
    </source>
</reference>
<dbReference type="OMA" id="YHIMLAR"/>
<evidence type="ECO:0000313" key="4">
    <source>
        <dbReference type="Proteomes" id="UP000002051"/>
    </source>
</evidence>
<dbReference type="EMBL" id="CM001222">
    <property type="protein sequence ID" value="AES75180.1"/>
    <property type="molecule type" value="Genomic_DNA"/>
</dbReference>
<dbReference type="InterPro" id="IPR006566">
    <property type="entry name" value="FBD"/>
</dbReference>
<reference evidence="3" key="3">
    <citation type="submission" date="2015-04" db="UniProtKB">
        <authorList>
            <consortium name="EnsemblPlants"/>
        </authorList>
    </citation>
    <scope>IDENTIFICATION</scope>
    <source>
        <strain evidence="3">cv. Jemalong A17</strain>
    </source>
</reference>
<dbReference type="Proteomes" id="UP000002051">
    <property type="component" value="Chromosome 6"/>
</dbReference>
<dbReference type="PANTHER" id="PTHR31900">
    <property type="entry name" value="F-BOX/RNI SUPERFAMILY PROTEIN-RELATED"/>
    <property type="match status" value="1"/>
</dbReference>
<accession>G7KPM3</accession>
<keyword evidence="4" id="KW-1185">Reference proteome</keyword>
<dbReference type="EnsemblPlants" id="AES75180">
    <property type="protein sequence ID" value="AES75180"/>
    <property type="gene ID" value="MTR_6g029350"/>
</dbReference>
<evidence type="ECO:0000313" key="3">
    <source>
        <dbReference type="EnsemblPlants" id="AES75180"/>
    </source>
</evidence>
<dbReference type="InterPro" id="IPR050232">
    <property type="entry name" value="FBL13/AtMIF1-like"/>
</dbReference>
<dbReference type="PaxDb" id="3880-AES75180"/>
<gene>
    <name evidence="2" type="ordered locus">MTR_6g029350</name>
</gene>
<protein>
    <submittedName>
        <fullName evidence="2">FBD protein</fullName>
    </submittedName>
</protein>
<dbReference type="PANTHER" id="PTHR31900:SF34">
    <property type="entry name" value="EMB|CAB62440.1-RELATED"/>
    <property type="match status" value="1"/>
</dbReference>
<dbReference type="SMART" id="SM00579">
    <property type="entry name" value="FBD"/>
    <property type="match status" value="1"/>
</dbReference>
<name>G7KPM3_MEDTR</name>
<dbReference type="Gene3D" id="3.80.10.10">
    <property type="entry name" value="Ribonuclease Inhibitor"/>
    <property type="match status" value="1"/>
</dbReference>
<proteinExistence type="predicted"/>
<evidence type="ECO:0000259" key="1">
    <source>
        <dbReference type="SMART" id="SM00579"/>
    </source>
</evidence>
<dbReference type="Pfam" id="PF08387">
    <property type="entry name" value="FBD"/>
    <property type="match status" value="1"/>
</dbReference>
<dbReference type="HOGENOM" id="CLU_1162633_0_0_1"/>
<feature type="domain" description="FBD" evidence="1">
    <location>
        <begin position="128"/>
        <end position="198"/>
    </location>
</feature>
<dbReference type="AlphaFoldDB" id="G7KPM3"/>
<reference evidence="2 4" key="2">
    <citation type="journal article" date="2014" name="BMC Genomics">
        <title>An improved genome release (version Mt4.0) for the model legume Medicago truncatula.</title>
        <authorList>
            <person name="Tang H."/>
            <person name="Krishnakumar V."/>
            <person name="Bidwell S."/>
            <person name="Rosen B."/>
            <person name="Chan A."/>
            <person name="Zhou S."/>
            <person name="Gentzbittel L."/>
            <person name="Childs K.L."/>
            <person name="Yandell M."/>
            <person name="Gundlach H."/>
            <person name="Mayer K.F."/>
            <person name="Schwartz D.C."/>
            <person name="Town C.D."/>
        </authorList>
    </citation>
    <scope>GENOME REANNOTATION</scope>
    <source>
        <strain evidence="3 4">cv. Jemalong A17</strain>
    </source>
</reference>
<dbReference type="SUPFAM" id="SSF52047">
    <property type="entry name" value="RNI-like"/>
    <property type="match status" value="1"/>
</dbReference>
<dbReference type="InterPro" id="IPR032675">
    <property type="entry name" value="LRR_dom_sf"/>
</dbReference>
<organism evidence="2 4">
    <name type="scientific">Medicago truncatula</name>
    <name type="common">Barrel medic</name>
    <name type="synonym">Medicago tribuloides</name>
    <dbReference type="NCBI Taxonomy" id="3880"/>
    <lineage>
        <taxon>Eukaryota</taxon>
        <taxon>Viridiplantae</taxon>
        <taxon>Streptophyta</taxon>
        <taxon>Embryophyta</taxon>
        <taxon>Tracheophyta</taxon>
        <taxon>Spermatophyta</taxon>
        <taxon>Magnoliopsida</taxon>
        <taxon>eudicotyledons</taxon>
        <taxon>Gunneridae</taxon>
        <taxon>Pentapetalae</taxon>
        <taxon>rosids</taxon>
        <taxon>fabids</taxon>
        <taxon>Fabales</taxon>
        <taxon>Fabaceae</taxon>
        <taxon>Papilionoideae</taxon>
        <taxon>50 kb inversion clade</taxon>
        <taxon>NPAAA clade</taxon>
        <taxon>Hologalegina</taxon>
        <taxon>IRL clade</taxon>
        <taxon>Trifolieae</taxon>
        <taxon>Medicago</taxon>
    </lineage>
</organism>
<evidence type="ECO:0000313" key="2">
    <source>
        <dbReference type="EMBL" id="AES75180.1"/>
    </source>
</evidence>